<evidence type="ECO:0000256" key="8">
    <source>
        <dbReference type="ARBA" id="ARBA00032524"/>
    </source>
</evidence>
<dbReference type="InterPro" id="IPR011773">
    <property type="entry name" value="DNA-dir_RpoA"/>
</dbReference>
<dbReference type="CDD" id="cd06928">
    <property type="entry name" value="RNAP_alpha_NTD"/>
    <property type="match status" value="1"/>
</dbReference>
<evidence type="ECO:0000256" key="10">
    <source>
        <dbReference type="ARBA" id="ARBA00048552"/>
    </source>
</evidence>
<dbReference type="GO" id="GO:0005737">
    <property type="term" value="C:cytoplasm"/>
    <property type="evidence" value="ECO:0007669"/>
    <property type="project" value="UniProtKB-ARBA"/>
</dbReference>
<evidence type="ECO:0000256" key="5">
    <source>
        <dbReference type="ARBA" id="ARBA00022679"/>
    </source>
</evidence>
<gene>
    <name evidence="13" type="primary">rpoA</name>
    <name evidence="13" type="ORF">COV49_03540</name>
</gene>
<dbReference type="GO" id="GO:0003899">
    <property type="term" value="F:DNA-directed RNA polymerase activity"/>
    <property type="evidence" value="ECO:0007669"/>
    <property type="project" value="UniProtKB-EC"/>
</dbReference>
<dbReference type="SMART" id="SM00662">
    <property type="entry name" value="RPOLD"/>
    <property type="match status" value="1"/>
</dbReference>
<evidence type="ECO:0000313" key="13">
    <source>
        <dbReference type="EMBL" id="PIR13010.1"/>
    </source>
</evidence>
<dbReference type="GO" id="GO:0006351">
    <property type="term" value="P:DNA-templated transcription"/>
    <property type="evidence" value="ECO:0007669"/>
    <property type="project" value="InterPro"/>
</dbReference>
<comment type="similarity">
    <text evidence="1">Belongs to the RNA polymerase alpha chain family.</text>
</comment>
<dbReference type="Gene3D" id="3.30.1360.10">
    <property type="entry name" value="RNA polymerase, RBP11-like subunit"/>
    <property type="match status" value="1"/>
</dbReference>
<reference evidence="13 14" key="1">
    <citation type="submission" date="2017-09" db="EMBL/GenBank/DDBJ databases">
        <title>Depth-based differentiation of microbial function through sediment-hosted aquifers and enrichment of novel symbionts in the deep terrestrial subsurface.</title>
        <authorList>
            <person name="Probst A.J."/>
            <person name="Ladd B."/>
            <person name="Jarett J.K."/>
            <person name="Geller-Mcgrath D.E."/>
            <person name="Sieber C.M."/>
            <person name="Emerson J.B."/>
            <person name="Anantharaman K."/>
            <person name="Thomas B.C."/>
            <person name="Malmstrom R."/>
            <person name="Stieglmeier M."/>
            <person name="Klingl A."/>
            <person name="Woyke T."/>
            <person name="Ryan C.M."/>
            <person name="Banfield J.F."/>
        </authorList>
    </citation>
    <scope>NUCLEOTIDE SEQUENCE [LARGE SCALE GENOMIC DNA]</scope>
    <source>
        <strain evidence="13">CG11_big_fil_rev_8_21_14_0_20_39_10</strain>
    </source>
</reference>
<feature type="compositionally biased region" description="Basic residues" evidence="11">
    <location>
        <begin position="298"/>
        <end position="308"/>
    </location>
</feature>
<feature type="compositionally biased region" description="Acidic residues" evidence="11">
    <location>
        <begin position="284"/>
        <end position="294"/>
    </location>
</feature>
<evidence type="ECO:0000256" key="4">
    <source>
        <dbReference type="ARBA" id="ARBA00022478"/>
    </source>
</evidence>
<dbReference type="SUPFAM" id="SSF56553">
    <property type="entry name" value="Insert subdomain of RNA polymerase alpha subunit"/>
    <property type="match status" value="1"/>
</dbReference>
<dbReference type="AlphaFoldDB" id="A0A2M6K8B1"/>
<evidence type="ECO:0000256" key="9">
    <source>
        <dbReference type="ARBA" id="ARBA00033070"/>
    </source>
</evidence>
<evidence type="ECO:0000313" key="14">
    <source>
        <dbReference type="Proteomes" id="UP000230869"/>
    </source>
</evidence>
<dbReference type="EMBL" id="PCWW01000062">
    <property type="protein sequence ID" value="PIR13010.1"/>
    <property type="molecule type" value="Genomic_DNA"/>
</dbReference>
<evidence type="ECO:0000256" key="2">
    <source>
        <dbReference type="ARBA" id="ARBA00012418"/>
    </source>
</evidence>
<dbReference type="InterPro" id="IPR011263">
    <property type="entry name" value="DNA-dir_RNA_pol_RpoA/D/Rpb3"/>
</dbReference>
<dbReference type="Gene3D" id="2.170.120.12">
    <property type="entry name" value="DNA-directed RNA polymerase, insert domain"/>
    <property type="match status" value="1"/>
</dbReference>
<dbReference type="SUPFAM" id="SSF55257">
    <property type="entry name" value="RBP11-like subunits of RNA polymerase"/>
    <property type="match status" value="1"/>
</dbReference>
<evidence type="ECO:0000256" key="3">
    <source>
        <dbReference type="ARBA" id="ARBA00015972"/>
    </source>
</evidence>
<keyword evidence="6" id="KW-0548">Nucleotidyltransferase</keyword>
<dbReference type="Pfam" id="PF01193">
    <property type="entry name" value="RNA_pol_L"/>
    <property type="match status" value="1"/>
</dbReference>
<organism evidence="13 14">
    <name type="scientific">Candidatus Falkowbacteria bacterium CG11_big_fil_rev_8_21_14_0_20_39_10</name>
    <dbReference type="NCBI Taxonomy" id="1974570"/>
    <lineage>
        <taxon>Bacteria</taxon>
        <taxon>Candidatus Falkowiibacteriota</taxon>
    </lineage>
</organism>
<dbReference type="Pfam" id="PF01000">
    <property type="entry name" value="RNA_pol_A_bac"/>
    <property type="match status" value="1"/>
</dbReference>
<feature type="region of interest" description="Disordered" evidence="11">
    <location>
        <begin position="254"/>
        <end position="308"/>
    </location>
</feature>
<evidence type="ECO:0000256" key="11">
    <source>
        <dbReference type="SAM" id="MobiDB-lite"/>
    </source>
</evidence>
<dbReference type="EC" id="2.7.7.6" evidence="2"/>
<comment type="caution">
    <text evidence="13">The sequence shown here is derived from an EMBL/GenBank/DDBJ whole genome shotgun (WGS) entry which is preliminary data.</text>
</comment>
<name>A0A2M6K8B1_9BACT</name>
<keyword evidence="4 13" id="KW-0240">DNA-directed RNA polymerase</keyword>
<dbReference type="GO" id="GO:0003677">
    <property type="term" value="F:DNA binding"/>
    <property type="evidence" value="ECO:0007669"/>
    <property type="project" value="InterPro"/>
</dbReference>
<dbReference type="GO" id="GO:0000428">
    <property type="term" value="C:DNA-directed RNA polymerase complex"/>
    <property type="evidence" value="ECO:0007669"/>
    <property type="project" value="UniProtKB-KW"/>
</dbReference>
<dbReference type="InterPro" id="IPR011262">
    <property type="entry name" value="DNA-dir_RNA_pol_insert"/>
</dbReference>
<dbReference type="GO" id="GO:0046983">
    <property type="term" value="F:protein dimerization activity"/>
    <property type="evidence" value="ECO:0007669"/>
    <property type="project" value="InterPro"/>
</dbReference>
<feature type="domain" description="DNA-directed RNA polymerase RpoA/D/Rpb3-type" evidence="12">
    <location>
        <begin position="42"/>
        <end position="253"/>
    </location>
</feature>
<dbReference type="Proteomes" id="UP000230869">
    <property type="component" value="Unassembled WGS sequence"/>
</dbReference>
<sequence length="308" mass="34831">MEIWELIAQITNYKFPITNYNNMNKIALPKKIDFKKGEKPNQGIITIEPCYPGYGITIGNSLRRVMLSSLPGSAVVGVKIKGASHEFMTLPHVKEDVLEIILNLKQLRLKILEKNPEEEIKLELDVAGKKEVKAGDIKKNSKVEIVNPELNIANITDMAGSLNIEIYVEKGRGYRPVEQIDVKKSDIGYIDMDSIFSPVLSTSMKVENVRVGKMTNWDKLVLDIVTDGTITPQEAFEGVVKILINQFSALIGKGKKESEDIKEETEDKKEKKEAKEKPKKEVKEEAEEKVEDLEEKPKKKRGRPKKVE</sequence>
<dbReference type="InterPro" id="IPR036643">
    <property type="entry name" value="RNApol_insert_sf"/>
</dbReference>
<evidence type="ECO:0000256" key="7">
    <source>
        <dbReference type="ARBA" id="ARBA00023163"/>
    </source>
</evidence>
<proteinExistence type="inferred from homology"/>
<keyword evidence="7" id="KW-0804">Transcription</keyword>
<dbReference type="NCBIfam" id="TIGR02027">
    <property type="entry name" value="rpoA"/>
    <property type="match status" value="1"/>
</dbReference>
<evidence type="ECO:0000259" key="12">
    <source>
        <dbReference type="SMART" id="SM00662"/>
    </source>
</evidence>
<feature type="compositionally biased region" description="Basic and acidic residues" evidence="11">
    <location>
        <begin position="254"/>
        <end position="283"/>
    </location>
</feature>
<comment type="catalytic activity">
    <reaction evidence="10">
        <text>RNA(n) + a ribonucleoside 5'-triphosphate = RNA(n+1) + diphosphate</text>
        <dbReference type="Rhea" id="RHEA:21248"/>
        <dbReference type="Rhea" id="RHEA-COMP:14527"/>
        <dbReference type="Rhea" id="RHEA-COMP:17342"/>
        <dbReference type="ChEBI" id="CHEBI:33019"/>
        <dbReference type="ChEBI" id="CHEBI:61557"/>
        <dbReference type="ChEBI" id="CHEBI:140395"/>
        <dbReference type="EC" id="2.7.7.6"/>
    </reaction>
</comment>
<evidence type="ECO:0000256" key="1">
    <source>
        <dbReference type="ARBA" id="ARBA00007123"/>
    </source>
</evidence>
<dbReference type="FunFam" id="2.170.120.12:FF:000001">
    <property type="entry name" value="DNA-directed RNA polymerase subunit alpha"/>
    <property type="match status" value="1"/>
</dbReference>
<dbReference type="InterPro" id="IPR036603">
    <property type="entry name" value="RBP11-like"/>
</dbReference>
<keyword evidence="5" id="KW-0808">Transferase</keyword>
<accession>A0A2M6K8B1</accession>
<evidence type="ECO:0000256" key="6">
    <source>
        <dbReference type="ARBA" id="ARBA00022695"/>
    </source>
</evidence>
<protein>
    <recommendedName>
        <fullName evidence="3">DNA-directed RNA polymerase subunit alpha</fullName>
        <ecNumber evidence="2">2.7.7.6</ecNumber>
    </recommendedName>
    <alternativeName>
        <fullName evidence="9">RNA polymerase subunit alpha</fullName>
    </alternativeName>
    <alternativeName>
        <fullName evidence="8">Transcriptase subunit alpha</fullName>
    </alternativeName>
</protein>